<evidence type="ECO:0000313" key="1">
    <source>
        <dbReference type="EMBL" id="MBB6544752.1"/>
    </source>
</evidence>
<gene>
    <name evidence="1" type="ORF">HNQ55_003285</name>
</gene>
<dbReference type="RefSeq" id="WP_184426165.1">
    <property type="nucleotide sequence ID" value="NZ_BAABLB010000034.1"/>
</dbReference>
<proteinExistence type="predicted"/>
<keyword evidence="2" id="KW-1185">Reference proteome</keyword>
<dbReference type="AlphaFoldDB" id="A0A7X0NJS6"/>
<evidence type="ECO:0000313" key="2">
    <source>
        <dbReference type="Proteomes" id="UP000537141"/>
    </source>
</evidence>
<dbReference type="Proteomes" id="UP000537141">
    <property type="component" value="Unassembled WGS sequence"/>
</dbReference>
<dbReference type="EMBL" id="JACHHU010000036">
    <property type="protein sequence ID" value="MBB6544752.1"/>
    <property type="molecule type" value="Genomic_DNA"/>
</dbReference>
<reference evidence="1 2" key="1">
    <citation type="submission" date="2020-08" db="EMBL/GenBank/DDBJ databases">
        <title>Genomic Encyclopedia of Type Strains, Phase IV (KMG-IV): sequencing the most valuable type-strain genomes for metagenomic binning, comparative biology and taxonomic classification.</title>
        <authorList>
            <person name="Goeker M."/>
        </authorList>
    </citation>
    <scope>NUCLEOTIDE SEQUENCE [LARGE SCALE GENOMIC DNA]</scope>
    <source>
        <strain evidence="1 2">DSM 26287</strain>
    </source>
</reference>
<sequence length="87" mass="10392">MNKKEGIQINHDLKTRSAHMDRYLPFKEARKLARSYQLKSQKEWVAFSREGCRHSCIPAMPNRDYDEFTTWDDFLLDPESNKNKDNV</sequence>
<accession>A0A7X0NJS6</accession>
<name>A0A7X0NJS6_9GAMM</name>
<protein>
    <submittedName>
        <fullName evidence="1">Uncharacterized protein</fullName>
    </submittedName>
</protein>
<organism evidence="1 2">
    <name type="scientific">Thalassotalea piscium</name>
    <dbReference type="NCBI Taxonomy" id="1230533"/>
    <lineage>
        <taxon>Bacteria</taxon>
        <taxon>Pseudomonadati</taxon>
        <taxon>Pseudomonadota</taxon>
        <taxon>Gammaproteobacteria</taxon>
        <taxon>Alteromonadales</taxon>
        <taxon>Colwelliaceae</taxon>
        <taxon>Thalassotalea</taxon>
    </lineage>
</organism>
<comment type="caution">
    <text evidence="1">The sequence shown here is derived from an EMBL/GenBank/DDBJ whole genome shotgun (WGS) entry which is preliminary data.</text>
</comment>